<dbReference type="PROSITE" id="PS51462">
    <property type="entry name" value="NUDIX"/>
    <property type="match status" value="1"/>
</dbReference>
<evidence type="ECO:0000313" key="6">
    <source>
        <dbReference type="EMBL" id="SHG82893.1"/>
    </source>
</evidence>
<evidence type="ECO:0000259" key="5">
    <source>
        <dbReference type="PROSITE" id="PS51462"/>
    </source>
</evidence>
<dbReference type="GO" id="GO:0016787">
    <property type="term" value="F:hydrolase activity"/>
    <property type="evidence" value="ECO:0007669"/>
    <property type="project" value="UniProtKB-KW"/>
</dbReference>
<accession>A0A1M5N1M3</accession>
<dbReference type="InterPro" id="IPR020084">
    <property type="entry name" value="NUDIX_hydrolase_CS"/>
</dbReference>
<protein>
    <submittedName>
        <fullName evidence="6">ADP-ribose pyrophosphatase YjhB, NUDIX family</fullName>
    </submittedName>
</protein>
<sequence>MVDNGGSWPVTGRFAVDAVLFTKLGGVLSVLVVKRAKEPFRTAVALPGGFVEPGERAADAAVRELAEEAGIVVRRDRLRRLGCYRRPGRDPRGQVVSVAYHGYVSGAPPVVGGSDACAARWLAVAELQSADIRVAFDHRDIVSDAVFRRFGWRPSVLRS</sequence>
<evidence type="ECO:0000256" key="1">
    <source>
        <dbReference type="ARBA" id="ARBA00005582"/>
    </source>
</evidence>
<dbReference type="SUPFAM" id="SSF55811">
    <property type="entry name" value="Nudix"/>
    <property type="match status" value="1"/>
</dbReference>
<dbReference type="PROSITE" id="PS00893">
    <property type="entry name" value="NUDIX_BOX"/>
    <property type="match status" value="1"/>
</dbReference>
<name>A0A1M5N1M3_STRHI</name>
<dbReference type="InterPro" id="IPR020476">
    <property type="entry name" value="Nudix_hydrolase"/>
</dbReference>
<keyword evidence="4" id="KW-0812">Transmembrane</keyword>
<reference evidence="6 7" key="1">
    <citation type="submission" date="2016-11" db="EMBL/GenBank/DDBJ databases">
        <authorList>
            <person name="Jaros S."/>
            <person name="Januszkiewicz K."/>
            <person name="Wedrychowicz H."/>
        </authorList>
    </citation>
    <scope>NUCLEOTIDE SEQUENCE [LARGE SCALE GENOMIC DNA]</scope>
    <source>
        <strain evidence="6 7">DSM 44523</strain>
    </source>
</reference>
<evidence type="ECO:0000313" key="7">
    <source>
        <dbReference type="Proteomes" id="UP000184501"/>
    </source>
</evidence>
<dbReference type="CDD" id="cd18873">
    <property type="entry name" value="NUDIX_NadM_like"/>
    <property type="match status" value="1"/>
</dbReference>
<keyword evidence="4" id="KW-1133">Transmembrane helix</keyword>
<dbReference type="Proteomes" id="UP000184501">
    <property type="component" value="Unassembled WGS sequence"/>
</dbReference>
<dbReference type="PANTHER" id="PTHR43736:SF1">
    <property type="entry name" value="DIHYDRONEOPTERIN TRIPHOSPHATE DIPHOSPHATASE"/>
    <property type="match status" value="1"/>
</dbReference>
<proteinExistence type="inferred from homology"/>
<dbReference type="STRING" id="2017.SAMN05444320_114116"/>
<dbReference type="InterPro" id="IPR015797">
    <property type="entry name" value="NUDIX_hydrolase-like_dom_sf"/>
</dbReference>
<dbReference type="PRINTS" id="PR00502">
    <property type="entry name" value="NUDIXFAMILY"/>
</dbReference>
<dbReference type="Pfam" id="PF00293">
    <property type="entry name" value="NUDIX"/>
    <property type="match status" value="1"/>
</dbReference>
<dbReference type="InterPro" id="IPR000086">
    <property type="entry name" value="NUDIX_hydrolase_dom"/>
</dbReference>
<feature type="domain" description="Nudix hydrolase" evidence="5">
    <location>
        <begin position="11"/>
        <end position="147"/>
    </location>
</feature>
<evidence type="ECO:0000256" key="3">
    <source>
        <dbReference type="RuleBase" id="RU003476"/>
    </source>
</evidence>
<keyword evidence="4" id="KW-0472">Membrane</keyword>
<dbReference type="Gene3D" id="3.90.79.10">
    <property type="entry name" value="Nucleoside Triphosphate Pyrophosphohydrolase"/>
    <property type="match status" value="1"/>
</dbReference>
<evidence type="ECO:0000256" key="4">
    <source>
        <dbReference type="SAM" id="Phobius"/>
    </source>
</evidence>
<feature type="transmembrane region" description="Helical" evidence="4">
    <location>
        <begin position="12"/>
        <end position="33"/>
    </location>
</feature>
<gene>
    <name evidence="6" type="ORF">SAMN05444320_114116</name>
</gene>
<comment type="similarity">
    <text evidence="1 3">Belongs to the Nudix hydrolase family.</text>
</comment>
<dbReference type="RefSeq" id="WP_083960276.1">
    <property type="nucleotide sequence ID" value="NZ_FQVN01000014.1"/>
</dbReference>
<keyword evidence="2 3" id="KW-0378">Hydrolase</keyword>
<dbReference type="AlphaFoldDB" id="A0A1M5N1M3"/>
<dbReference type="EMBL" id="FQVN01000014">
    <property type="protein sequence ID" value="SHG82893.1"/>
    <property type="molecule type" value="Genomic_DNA"/>
</dbReference>
<keyword evidence="7" id="KW-1185">Reference proteome</keyword>
<organism evidence="6 7">
    <name type="scientific">Streptoalloteichus hindustanus</name>
    <dbReference type="NCBI Taxonomy" id="2017"/>
    <lineage>
        <taxon>Bacteria</taxon>
        <taxon>Bacillati</taxon>
        <taxon>Actinomycetota</taxon>
        <taxon>Actinomycetes</taxon>
        <taxon>Pseudonocardiales</taxon>
        <taxon>Pseudonocardiaceae</taxon>
        <taxon>Streptoalloteichus</taxon>
    </lineage>
</organism>
<evidence type="ECO:0000256" key="2">
    <source>
        <dbReference type="ARBA" id="ARBA00022801"/>
    </source>
</evidence>
<dbReference type="PANTHER" id="PTHR43736">
    <property type="entry name" value="ADP-RIBOSE PYROPHOSPHATASE"/>
    <property type="match status" value="1"/>
</dbReference>